<dbReference type="InterPro" id="IPR053952">
    <property type="entry name" value="K_trans_C"/>
</dbReference>
<evidence type="ECO:0000256" key="10">
    <source>
        <dbReference type="ARBA" id="ARBA00023136"/>
    </source>
</evidence>
<evidence type="ECO:0000256" key="7">
    <source>
        <dbReference type="ARBA" id="ARBA00022958"/>
    </source>
</evidence>
<feature type="transmembrane region" description="Helical" evidence="11">
    <location>
        <begin position="238"/>
        <end position="261"/>
    </location>
</feature>
<evidence type="ECO:0000259" key="13">
    <source>
        <dbReference type="Pfam" id="PF22776"/>
    </source>
</evidence>
<feature type="transmembrane region" description="Helical" evidence="11">
    <location>
        <begin position="281"/>
        <end position="311"/>
    </location>
</feature>
<dbReference type="AlphaFoldDB" id="A0A1T4QCH0"/>
<evidence type="ECO:0000256" key="4">
    <source>
        <dbReference type="ARBA" id="ARBA00022538"/>
    </source>
</evidence>
<evidence type="ECO:0000256" key="8">
    <source>
        <dbReference type="ARBA" id="ARBA00022989"/>
    </source>
</evidence>
<keyword evidence="6 11" id="KW-0769">Symport</keyword>
<keyword evidence="8 11" id="KW-1133">Transmembrane helix</keyword>
<keyword evidence="5 11" id="KW-0812">Transmembrane</keyword>
<dbReference type="RefSeq" id="WP_078805734.1">
    <property type="nucleotide sequence ID" value="NZ_FUXK01000021.1"/>
</dbReference>
<keyword evidence="3 11" id="KW-1003">Cell membrane</keyword>
<evidence type="ECO:0000256" key="5">
    <source>
        <dbReference type="ARBA" id="ARBA00022692"/>
    </source>
</evidence>
<keyword evidence="9 11" id="KW-0406">Ion transport</keyword>
<dbReference type="GO" id="GO:0015293">
    <property type="term" value="F:symporter activity"/>
    <property type="evidence" value="ECO:0007669"/>
    <property type="project" value="UniProtKB-UniRule"/>
</dbReference>
<feature type="transmembrane region" description="Helical" evidence="11">
    <location>
        <begin position="416"/>
        <end position="435"/>
    </location>
</feature>
<name>A0A1T4QCH0_9BACT</name>
<feature type="transmembrane region" description="Helical" evidence="11">
    <location>
        <begin position="167"/>
        <end position="188"/>
    </location>
</feature>
<gene>
    <name evidence="11" type="primary">kup</name>
    <name evidence="14" type="ORF">SAMN02745202_01776</name>
</gene>
<feature type="transmembrane region" description="Helical" evidence="11">
    <location>
        <begin position="388"/>
        <end position="410"/>
    </location>
</feature>
<sequence length="648" mass="73105">MNSGTSTHKKLTAMGLLIAIGVVFGDIGTSPLYVMRTILRANPHFDANYILGAVSCIIWTLTLQTTLKYVVVALRADNKGEGGVLALYTLIRKRGYRWLSVVAMLGASTLIADGVITPAITVTSAIEGLHTFSADMPIVPIVIAIISTVFFIQRFGTGSIGTYFGPFMLVWFLLLGVLGAVHLVDFPLIVKAFNPYYALKLLLSSPEWFLILGAVFLCTTGAEALYSDLGHCGRRNITISWLFVKAMLILNYMGQGAYIIAHLDSVHTGMNPFYAVMPDWLLIPGIVMATGAAIIASQALISGCFTIFSEAVHLNFWPTLKFKYPSVDKGQIYIPQINNLLYILCVVTVLLFQTSAHMEAAYGLSITITMLTTTVMLAVYLQQRFTPLWAVLIFLFVYLGIEGFFFLANLTKFVHGGWFTILLALVTGAVMRIWYRAWNIRRKYLKFKKLSDYYDVIRDLKADETVPKFATNLVYVRQSDDENMVEEKLIYSIVNKQPKRADHYFLVHFTNDDAPNTLDYTCHELIANTLYTIDIRVGFRVNPLMTLYLRQIVEDLIAQRRFDIRSGYPSLRKHNVAGDFRFIVIHRIYYASTVVSALDNITLHLFGFIRHIGVDDEQALGLDTSNVTVERVPFVVNNKYRQRIRRRE</sequence>
<dbReference type="eggNOG" id="COG3158">
    <property type="taxonomic scope" value="Bacteria"/>
</dbReference>
<feature type="transmembrane region" description="Helical" evidence="11">
    <location>
        <begin position="360"/>
        <end position="381"/>
    </location>
</feature>
<dbReference type="PANTHER" id="PTHR30540:SF83">
    <property type="entry name" value="K+ POTASSIUM TRANSPORTER"/>
    <property type="match status" value="1"/>
</dbReference>
<keyword evidence="4 11" id="KW-0633">Potassium transport</keyword>
<dbReference type="Pfam" id="PF22776">
    <property type="entry name" value="K_trans_C"/>
    <property type="match status" value="1"/>
</dbReference>
<dbReference type="Pfam" id="PF02705">
    <property type="entry name" value="K_trans"/>
    <property type="match status" value="1"/>
</dbReference>
<comment type="function">
    <text evidence="11">Transport of potassium into the cell. Likely operates as a K(+):H(+) symporter.</text>
</comment>
<dbReference type="STRING" id="28136.SAMN02745202_01776"/>
<dbReference type="GO" id="GO:0015079">
    <property type="term" value="F:potassium ion transmembrane transporter activity"/>
    <property type="evidence" value="ECO:0007669"/>
    <property type="project" value="UniProtKB-UniRule"/>
</dbReference>
<dbReference type="InterPro" id="IPR023051">
    <property type="entry name" value="Kup"/>
</dbReference>
<keyword evidence="7 11" id="KW-0630">Potassium</keyword>
<evidence type="ECO:0000256" key="2">
    <source>
        <dbReference type="ARBA" id="ARBA00022448"/>
    </source>
</evidence>
<evidence type="ECO:0000256" key="3">
    <source>
        <dbReference type="ARBA" id="ARBA00022475"/>
    </source>
</evidence>
<comment type="catalytic activity">
    <reaction evidence="11">
        <text>K(+)(in) + H(+)(in) = K(+)(out) + H(+)(out)</text>
        <dbReference type="Rhea" id="RHEA:28490"/>
        <dbReference type="ChEBI" id="CHEBI:15378"/>
        <dbReference type="ChEBI" id="CHEBI:29103"/>
    </reaction>
</comment>
<feature type="domain" description="K+ potassium transporter integral membrane" evidence="12">
    <location>
        <begin position="17"/>
        <end position="447"/>
    </location>
</feature>
<protein>
    <recommendedName>
        <fullName evidence="11">Probable potassium transport system protein Kup</fullName>
    </recommendedName>
</protein>
<evidence type="ECO:0000256" key="11">
    <source>
        <dbReference type="HAMAP-Rule" id="MF_01522"/>
    </source>
</evidence>
<proteinExistence type="inferred from homology"/>
<keyword evidence="2 11" id="KW-0813">Transport</keyword>
<accession>A0A1T4QCH0</accession>
<dbReference type="HAMAP" id="MF_01522">
    <property type="entry name" value="Kup"/>
    <property type="match status" value="1"/>
</dbReference>
<dbReference type="InterPro" id="IPR003855">
    <property type="entry name" value="K+_transporter"/>
</dbReference>
<reference evidence="14 15" key="1">
    <citation type="submission" date="2017-02" db="EMBL/GenBank/DDBJ databases">
        <authorList>
            <person name="Peterson S.W."/>
        </authorList>
    </citation>
    <scope>NUCLEOTIDE SEQUENCE [LARGE SCALE GENOMIC DNA]</scope>
    <source>
        <strain evidence="14 15">ATCC 43324</strain>
    </source>
</reference>
<comment type="similarity">
    <text evidence="11">Belongs to the HAK/KUP transporter (TC 2.A.72) family.</text>
</comment>
<feature type="transmembrane region" description="Helical" evidence="11">
    <location>
        <begin position="49"/>
        <end position="74"/>
    </location>
</feature>
<feature type="domain" description="K+ potassium transporter C-terminal" evidence="13">
    <location>
        <begin position="473"/>
        <end position="627"/>
    </location>
</feature>
<dbReference type="EMBL" id="FUXK01000021">
    <property type="protein sequence ID" value="SKA01442.1"/>
    <property type="molecule type" value="Genomic_DNA"/>
</dbReference>
<evidence type="ECO:0000313" key="14">
    <source>
        <dbReference type="EMBL" id="SKA01442.1"/>
    </source>
</evidence>
<organism evidence="14 15">
    <name type="scientific">Segatella oulorum</name>
    <dbReference type="NCBI Taxonomy" id="28136"/>
    <lineage>
        <taxon>Bacteria</taxon>
        <taxon>Pseudomonadati</taxon>
        <taxon>Bacteroidota</taxon>
        <taxon>Bacteroidia</taxon>
        <taxon>Bacteroidales</taxon>
        <taxon>Prevotellaceae</taxon>
        <taxon>Segatella</taxon>
    </lineage>
</organism>
<evidence type="ECO:0000256" key="1">
    <source>
        <dbReference type="ARBA" id="ARBA00004141"/>
    </source>
</evidence>
<feature type="transmembrane region" description="Helical" evidence="11">
    <location>
        <begin position="332"/>
        <end position="354"/>
    </location>
</feature>
<evidence type="ECO:0000313" key="15">
    <source>
        <dbReference type="Proteomes" id="UP000190065"/>
    </source>
</evidence>
<dbReference type="InterPro" id="IPR053951">
    <property type="entry name" value="K_trans_N"/>
</dbReference>
<feature type="transmembrane region" description="Helical" evidence="11">
    <location>
        <begin position="136"/>
        <end position="155"/>
    </location>
</feature>
<evidence type="ECO:0000256" key="6">
    <source>
        <dbReference type="ARBA" id="ARBA00022847"/>
    </source>
</evidence>
<evidence type="ECO:0000256" key="9">
    <source>
        <dbReference type="ARBA" id="ARBA00023065"/>
    </source>
</evidence>
<keyword evidence="10 11" id="KW-0472">Membrane</keyword>
<comment type="subcellular location">
    <subcellularLocation>
        <location evidence="11">Cell membrane</location>
        <topology evidence="11">Multi-pass membrane protein</topology>
    </subcellularLocation>
    <subcellularLocation>
        <location evidence="1">Membrane</location>
        <topology evidence="1">Multi-pass membrane protein</topology>
    </subcellularLocation>
</comment>
<dbReference type="PANTHER" id="PTHR30540">
    <property type="entry name" value="OSMOTIC STRESS POTASSIUM TRANSPORTER"/>
    <property type="match status" value="1"/>
</dbReference>
<comment type="caution">
    <text evidence="11">Lacks conserved residue(s) required for the propagation of feature annotation.</text>
</comment>
<feature type="transmembrane region" description="Helical" evidence="11">
    <location>
        <begin position="95"/>
        <end position="116"/>
    </location>
</feature>
<dbReference type="GO" id="GO:0005886">
    <property type="term" value="C:plasma membrane"/>
    <property type="evidence" value="ECO:0007669"/>
    <property type="project" value="UniProtKB-SubCell"/>
</dbReference>
<evidence type="ECO:0000259" key="12">
    <source>
        <dbReference type="Pfam" id="PF02705"/>
    </source>
</evidence>
<dbReference type="Proteomes" id="UP000190065">
    <property type="component" value="Unassembled WGS sequence"/>
</dbReference>